<reference evidence="2 3" key="1">
    <citation type="submission" date="2018-12" db="EMBL/GenBank/DDBJ databases">
        <authorList>
            <person name="Criscuolo A."/>
        </authorList>
    </citation>
    <scope>NUCLEOTIDE SEQUENCE [LARGE SCALE GENOMIC DNA]</scope>
    <source>
        <strain evidence="2">ACIP1116281</strain>
    </source>
</reference>
<evidence type="ECO:0000313" key="2">
    <source>
        <dbReference type="EMBL" id="VDS06652.1"/>
    </source>
</evidence>
<evidence type="ECO:0000313" key="3">
    <source>
        <dbReference type="Proteomes" id="UP000268844"/>
    </source>
</evidence>
<sequence>MLRSIVCATALVVAFNAAAQAQETYTAFEIAEQGLELDAAGLTATFRGKTITVTGTFNRFIDTGYGDMVYVAFDHPDTISWEVSCGFPRDNTAEYDRFALMKPGTEISATGDFLEAKDIYRYFTLLPCQMH</sequence>
<dbReference type="EMBL" id="UZWD01000061">
    <property type="protein sequence ID" value="VDS06652.1"/>
    <property type="molecule type" value="Genomic_DNA"/>
</dbReference>
<name>A0A3S4CGJ3_9HYPH</name>
<gene>
    <name evidence="2" type="ORF">DEVEQU_03816</name>
</gene>
<dbReference type="AlphaFoldDB" id="A0A3S4CGJ3"/>
<organism evidence="2 3">
    <name type="scientific">Devosia equisanguinis</name>
    <dbReference type="NCBI Taxonomy" id="2490941"/>
    <lineage>
        <taxon>Bacteria</taxon>
        <taxon>Pseudomonadati</taxon>
        <taxon>Pseudomonadota</taxon>
        <taxon>Alphaproteobacteria</taxon>
        <taxon>Hyphomicrobiales</taxon>
        <taxon>Devosiaceae</taxon>
        <taxon>Devosia</taxon>
    </lineage>
</organism>
<accession>A0A3S4CGJ3</accession>
<evidence type="ECO:0000256" key="1">
    <source>
        <dbReference type="SAM" id="SignalP"/>
    </source>
</evidence>
<keyword evidence="1" id="KW-0732">Signal</keyword>
<keyword evidence="3" id="KW-1185">Reference proteome</keyword>
<dbReference type="Proteomes" id="UP000268844">
    <property type="component" value="Unassembled WGS sequence"/>
</dbReference>
<dbReference type="RefSeq" id="WP_126152166.1">
    <property type="nucleotide sequence ID" value="NZ_JBHTMH010000001.1"/>
</dbReference>
<feature type="chain" id="PRO_5018737606" evidence="1">
    <location>
        <begin position="22"/>
        <end position="131"/>
    </location>
</feature>
<protein>
    <submittedName>
        <fullName evidence="2">Uncharacterized protein</fullName>
    </submittedName>
</protein>
<feature type="signal peptide" evidence="1">
    <location>
        <begin position="1"/>
        <end position="21"/>
    </location>
</feature>
<proteinExistence type="predicted"/>